<comment type="caution">
    <text evidence="4">The sequence shown here is derived from an EMBL/GenBank/DDBJ whole genome shotgun (WGS) entry which is preliminary data.</text>
</comment>
<dbReference type="Proteomes" id="UP001620645">
    <property type="component" value="Unassembled WGS sequence"/>
</dbReference>
<proteinExistence type="predicted"/>
<dbReference type="PANTHER" id="PTHR23119">
    <property type="entry name" value="DISCS LARGE"/>
    <property type="match status" value="1"/>
</dbReference>
<feature type="region of interest" description="Disordered" evidence="1">
    <location>
        <begin position="262"/>
        <end position="298"/>
    </location>
</feature>
<feature type="chain" id="PRO_5044814693" evidence="3">
    <location>
        <begin position="21"/>
        <end position="390"/>
    </location>
</feature>
<evidence type="ECO:0000313" key="5">
    <source>
        <dbReference type="Proteomes" id="UP001620645"/>
    </source>
</evidence>
<dbReference type="InterPro" id="IPR032675">
    <property type="entry name" value="LRR_dom_sf"/>
</dbReference>
<reference evidence="4 5" key="1">
    <citation type="submission" date="2024-10" db="EMBL/GenBank/DDBJ databases">
        <authorList>
            <person name="Kim D."/>
        </authorList>
    </citation>
    <scope>NUCLEOTIDE SEQUENCE [LARGE SCALE GENOMIC DNA]</scope>
    <source>
        <strain evidence="4">Taebaek</strain>
    </source>
</reference>
<feature type="compositionally biased region" description="Acidic residues" evidence="1">
    <location>
        <begin position="262"/>
        <end position="274"/>
    </location>
</feature>
<dbReference type="Gene3D" id="3.80.10.10">
    <property type="entry name" value="Ribonuclease Inhibitor"/>
    <property type="match status" value="1"/>
</dbReference>
<protein>
    <submittedName>
        <fullName evidence="4">Uncharacterized protein</fullName>
    </submittedName>
</protein>
<accession>A0ABD2INH9</accession>
<organism evidence="4 5">
    <name type="scientific">Heterodera schachtii</name>
    <name type="common">Sugarbeet cyst nematode worm</name>
    <name type="synonym">Tylenchus schachtii</name>
    <dbReference type="NCBI Taxonomy" id="97005"/>
    <lineage>
        <taxon>Eukaryota</taxon>
        <taxon>Metazoa</taxon>
        <taxon>Ecdysozoa</taxon>
        <taxon>Nematoda</taxon>
        <taxon>Chromadorea</taxon>
        <taxon>Rhabditida</taxon>
        <taxon>Tylenchina</taxon>
        <taxon>Tylenchomorpha</taxon>
        <taxon>Tylenchoidea</taxon>
        <taxon>Heteroderidae</taxon>
        <taxon>Heteroderinae</taxon>
        <taxon>Heterodera</taxon>
    </lineage>
</organism>
<evidence type="ECO:0000313" key="4">
    <source>
        <dbReference type="EMBL" id="KAL3081629.1"/>
    </source>
</evidence>
<keyword evidence="5" id="KW-1185">Reference proteome</keyword>
<feature type="region of interest" description="Disordered" evidence="1">
    <location>
        <begin position="338"/>
        <end position="378"/>
    </location>
</feature>
<keyword evidence="2" id="KW-1133">Transmembrane helix</keyword>
<feature type="signal peptide" evidence="3">
    <location>
        <begin position="1"/>
        <end position="20"/>
    </location>
</feature>
<name>A0ABD2INH9_HETSC</name>
<evidence type="ECO:0000256" key="1">
    <source>
        <dbReference type="SAM" id="MobiDB-lite"/>
    </source>
</evidence>
<dbReference type="EMBL" id="JBICCN010000266">
    <property type="protein sequence ID" value="KAL3081629.1"/>
    <property type="molecule type" value="Genomic_DNA"/>
</dbReference>
<feature type="transmembrane region" description="Helical" evidence="2">
    <location>
        <begin position="302"/>
        <end position="321"/>
    </location>
</feature>
<feature type="compositionally biased region" description="Low complexity" evidence="1">
    <location>
        <begin position="277"/>
        <end position="289"/>
    </location>
</feature>
<dbReference type="SUPFAM" id="SSF52058">
    <property type="entry name" value="L domain-like"/>
    <property type="match status" value="1"/>
</dbReference>
<evidence type="ECO:0000256" key="2">
    <source>
        <dbReference type="SAM" id="Phobius"/>
    </source>
</evidence>
<keyword evidence="2" id="KW-0812">Transmembrane</keyword>
<sequence length="390" mass="43915">MSFATQKILLFLFVLGQRSGETPSKMDRVVSIELIDLHCKMLPGKLMRCRALRTLDISGDQLTELPMRNDLQNLANLALCENQQVPSSFGQLMRLKVLKPAKKNSTVQPPAMCSRALLTNLIMCDNELKHQLQQEIPSRIANLRRLRFLDLNVDNLHSFPPKIGGCQSLAILSLRHNNLSELPMEIGKLNQLQVLDLADNSLQYLPYTQTVLCKAKTLSALWLSFNQPPLPNMTTTHEPVMNIKFRRRRFVEGTLPSFVDEFEELDDDCETEETTTEKPTTTTETPTTTSAPQKSDEQTSTVLKALFVAAAIIVFFMLYFMKNVLRALPNSEMLPPSTPIEYPAEPPTTSPTTKAVPASAGDEQPEQNSEPQQDEDVVIKLINRTFKMRS</sequence>
<dbReference type="AlphaFoldDB" id="A0ABD2INH9"/>
<keyword evidence="3" id="KW-0732">Signal</keyword>
<dbReference type="PANTHER" id="PTHR23119:SF44">
    <property type="entry name" value="PROTEIN LAP4"/>
    <property type="match status" value="1"/>
</dbReference>
<gene>
    <name evidence="4" type="ORF">niasHS_012683</name>
</gene>
<evidence type="ECO:0000256" key="3">
    <source>
        <dbReference type="SAM" id="SignalP"/>
    </source>
</evidence>
<keyword evidence="2" id="KW-0472">Membrane</keyword>
<dbReference type="InterPro" id="IPR050614">
    <property type="entry name" value="Synaptic_Scaffolding_LAP-MAGUK"/>
</dbReference>